<gene>
    <name evidence="2" type="ORF">HERILL_LOCUS1419</name>
</gene>
<dbReference type="InParanoid" id="A0A7R8YQ85"/>
<evidence type="ECO:0000313" key="2">
    <source>
        <dbReference type="EMBL" id="CAD7078134.1"/>
    </source>
</evidence>
<proteinExistence type="predicted"/>
<protein>
    <submittedName>
        <fullName evidence="2">Uncharacterized protein</fullName>
    </submittedName>
</protein>
<reference evidence="2 3" key="1">
    <citation type="submission" date="2020-11" db="EMBL/GenBank/DDBJ databases">
        <authorList>
            <person name="Wallbank WR R."/>
            <person name="Pardo Diaz C."/>
            <person name="Kozak K."/>
            <person name="Martin S."/>
            <person name="Jiggins C."/>
            <person name="Moest M."/>
            <person name="Warren A I."/>
            <person name="Generalovic N T."/>
            <person name="Byers J.R.P. K."/>
            <person name="Montejo-Kovacevich G."/>
            <person name="Yen C E."/>
        </authorList>
    </citation>
    <scope>NUCLEOTIDE SEQUENCE [LARGE SCALE GENOMIC DNA]</scope>
</reference>
<keyword evidence="1" id="KW-0732">Signal</keyword>
<feature type="signal peptide" evidence="1">
    <location>
        <begin position="1"/>
        <end position="17"/>
    </location>
</feature>
<name>A0A7R8YQ85_HERIL</name>
<feature type="chain" id="PRO_5030908430" evidence="1">
    <location>
        <begin position="18"/>
        <end position="82"/>
    </location>
</feature>
<dbReference type="AlphaFoldDB" id="A0A7R8YQ85"/>
<sequence>MVKLIMLFAALIACVTGNCINGSSLVGQALGLGALPLGLGGLPLGLGGQRGLFGLNLGIQATNQVGQGSQNSTFGLGLNITK</sequence>
<dbReference type="EMBL" id="LR899009">
    <property type="protein sequence ID" value="CAD7078134.1"/>
    <property type="molecule type" value="Genomic_DNA"/>
</dbReference>
<dbReference type="Proteomes" id="UP000594454">
    <property type="component" value="Chromosome 1"/>
</dbReference>
<keyword evidence="3" id="KW-1185">Reference proteome</keyword>
<evidence type="ECO:0000256" key="1">
    <source>
        <dbReference type="SAM" id="SignalP"/>
    </source>
</evidence>
<evidence type="ECO:0000313" key="3">
    <source>
        <dbReference type="Proteomes" id="UP000594454"/>
    </source>
</evidence>
<accession>A0A7R8YQ85</accession>
<organism evidence="2 3">
    <name type="scientific">Hermetia illucens</name>
    <name type="common">Black soldier fly</name>
    <dbReference type="NCBI Taxonomy" id="343691"/>
    <lineage>
        <taxon>Eukaryota</taxon>
        <taxon>Metazoa</taxon>
        <taxon>Ecdysozoa</taxon>
        <taxon>Arthropoda</taxon>
        <taxon>Hexapoda</taxon>
        <taxon>Insecta</taxon>
        <taxon>Pterygota</taxon>
        <taxon>Neoptera</taxon>
        <taxon>Endopterygota</taxon>
        <taxon>Diptera</taxon>
        <taxon>Brachycera</taxon>
        <taxon>Stratiomyomorpha</taxon>
        <taxon>Stratiomyidae</taxon>
        <taxon>Hermetiinae</taxon>
        <taxon>Hermetia</taxon>
    </lineage>
</organism>